<dbReference type="InterPro" id="IPR036291">
    <property type="entry name" value="NAD(P)-bd_dom_sf"/>
</dbReference>
<dbReference type="Gene3D" id="3.40.50.720">
    <property type="entry name" value="NAD(P)-binding Rossmann-like Domain"/>
    <property type="match status" value="2"/>
</dbReference>
<dbReference type="InterPro" id="IPR006140">
    <property type="entry name" value="D-isomer_DH_NAD-bd"/>
</dbReference>
<dbReference type="PROSITE" id="PS00670">
    <property type="entry name" value="D_2_HYDROXYACID_DH_2"/>
    <property type="match status" value="1"/>
</dbReference>
<dbReference type="SUPFAM" id="SSF52283">
    <property type="entry name" value="Formate/glycerate dehydrogenase catalytic domain-like"/>
    <property type="match status" value="1"/>
</dbReference>
<evidence type="ECO:0000313" key="6">
    <source>
        <dbReference type="EMBL" id="GAA0945541.1"/>
    </source>
</evidence>
<name>A0ABP4B9T3_9ACTN</name>
<evidence type="ECO:0000259" key="5">
    <source>
        <dbReference type="Pfam" id="PF02826"/>
    </source>
</evidence>
<feature type="region of interest" description="Disordered" evidence="4">
    <location>
        <begin position="1"/>
        <end position="43"/>
    </location>
</feature>
<dbReference type="SUPFAM" id="SSF51735">
    <property type="entry name" value="NAD(P)-binding Rossmann-fold domains"/>
    <property type="match status" value="1"/>
</dbReference>
<keyword evidence="7" id="KW-1185">Reference proteome</keyword>
<dbReference type="EMBL" id="BAAAHK010000009">
    <property type="protein sequence ID" value="GAA0945541.1"/>
    <property type="molecule type" value="Genomic_DNA"/>
</dbReference>
<dbReference type="PANTHER" id="PTHR42789:SF1">
    <property type="entry name" value="D-ISOMER SPECIFIC 2-HYDROXYACID DEHYDROGENASE FAMILY PROTEIN (AFU_ORTHOLOGUE AFUA_6G10090)"/>
    <property type="match status" value="1"/>
</dbReference>
<reference evidence="7" key="1">
    <citation type="journal article" date="2019" name="Int. J. Syst. Evol. Microbiol.">
        <title>The Global Catalogue of Microorganisms (GCM) 10K type strain sequencing project: providing services to taxonomists for standard genome sequencing and annotation.</title>
        <authorList>
            <consortium name="The Broad Institute Genomics Platform"/>
            <consortium name="The Broad Institute Genome Sequencing Center for Infectious Disease"/>
            <person name="Wu L."/>
            <person name="Ma J."/>
        </authorList>
    </citation>
    <scope>NUCLEOTIDE SEQUENCE [LARGE SCALE GENOMIC DNA]</scope>
    <source>
        <strain evidence="7">JCM 10977</strain>
    </source>
</reference>
<comment type="similarity">
    <text evidence="1">Belongs to the D-isomer specific 2-hydroxyacid dehydrogenase family.</text>
</comment>
<proteinExistence type="inferred from homology"/>
<dbReference type="InterPro" id="IPR050857">
    <property type="entry name" value="D-2-hydroxyacid_DH"/>
</dbReference>
<keyword evidence="2" id="KW-0560">Oxidoreductase</keyword>
<dbReference type="PANTHER" id="PTHR42789">
    <property type="entry name" value="D-ISOMER SPECIFIC 2-HYDROXYACID DEHYDROGENASE FAMILY PROTEIN (AFU_ORTHOLOGUE AFUA_6G10090)"/>
    <property type="match status" value="1"/>
</dbReference>
<organism evidence="6 7">
    <name type="scientific">Kribbella koreensis</name>
    <dbReference type="NCBI Taxonomy" id="57909"/>
    <lineage>
        <taxon>Bacteria</taxon>
        <taxon>Bacillati</taxon>
        <taxon>Actinomycetota</taxon>
        <taxon>Actinomycetes</taxon>
        <taxon>Propionibacteriales</taxon>
        <taxon>Kribbellaceae</taxon>
        <taxon>Kribbella</taxon>
    </lineage>
</organism>
<dbReference type="PROSITE" id="PS00671">
    <property type="entry name" value="D_2_HYDROXYACID_DH_3"/>
    <property type="match status" value="1"/>
</dbReference>
<dbReference type="RefSeq" id="WP_343972089.1">
    <property type="nucleotide sequence ID" value="NZ_BAAAHK010000009.1"/>
</dbReference>
<dbReference type="Pfam" id="PF02826">
    <property type="entry name" value="2-Hacid_dh_C"/>
    <property type="match status" value="1"/>
</dbReference>
<keyword evidence="3" id="KW-0520">NAD</keyword>
<evidence type="ECO:0000256" key="3">
    <source>
        <dbReference type="ARBA" id="ARBA00023027"/>
    </source>
</evidence>
<evidence type="ECO:0000313" key="7">
    <source>
        <dbReference type="Proteomes" id="UP001500542"/>
    </source>
</evidence>
<protein>
    <submittedName>
        <fullName evidence="6">Hydroxyacid dehydrogenase</fullName>
    </submittedName>
</protein>
<gene>
    <name evidence="6" type="ORF">GCM10009554_40510</name>
</gene>
<evidence type="ECO:0000256" key="2">
    <source>
        <dbReference type="ARBA" id="ARBA00023002"/>
    </source>
</evidence>
<sequence length="389" mass="40605">MRTESEPTQTATSSSPETASTAARPAPPVDAATTPATAPNAAVTRRPRVMLAMNESSRARVLVPAVRERLERVAEVLPVGPGSVPGSGSPRHEPGNPFLDDPAIRASLADVDVLLTGWGCPAITPEVLAVAPRLKAIIHAAGSVKGFVDPAVFERGVQVSSAVVANALPVAEFTVATIVLSGKRAFRLGAEYRINKQRPDPSAVPGSYGSTVGLLGASRIGRMVAERLRAFDLEVLISDPYLSAAEAAELGAELVELDDLFTRSDILSVHAPLLPETVGLVDARLLGLLKDGSVLINTARGRIVDAAALERECVAGRLDAVLDVTDPEPLPPDSPLLDLPNVFLTPHLAGAVGNEVARLGELAVSELERFASGAPLHHVISSTELGRIA</sequence>
<comment type="caution">
    <text evidence="6">The sequence shown here is derived from an EMBL/GenBank/DDBJ whole genome shotgun (WGS) entry which is preliminary data.</text>
</comment>
<evidence type="ECO:0000256" key="1">
    <source>
        <dbReference type="ARBA" id="ARBA00005854"/>
    </source>
</evidence>
<accession>A0ABP4B9T3</accession>
<dbReference type="InterPro" id="IPR029753">
    <property type="entry name" value="D-isomer_DH_CS"/>
</dbReference>
<dbReference type="Proteomes" id="UP001500542">
    <property type="component" value="Unassembled WGS sequence"/>
</dbReference>
<dbReference type="CDD" id="cd12167">
    <property type="entry name" value="2-Hacid_dh_8"/>
    <property type="match status" value="1"/>
</dbReference>
<evidence type="ECO:0000256" key="4">
    <source>
        <dbReference type="SAM" id="MobiDB-lite"/>
    </source>
</evidence>
<feature type="domain" description="D-isomer specific 2-hydroxyacid dehydrogenase NAD-binding" evidence="5">
    <location>
        <begin position="202"/>
        <end position="349"/>
    </location>
</feature>